<protein>
    <submittedName>
        <fullName evidence="1">Uncharacterized protein</fullName>
    </submittedName>
</protein>
<sequence>MLNANVYLAFANNQAFAEIGATNLQWGQAFSKRLEQNLSATFQVKSQYFAHESHGTVALLSWYHGLRWLLANDGNK</sequence>
<keyword evidence="2" id="KW-1185">Reference proteome</keyword>
<dbReference type="RefSeq" id="WP_130599234.1">
    <property type="nucleotide sequence ID" value="NZ_CP034759.1"/>
</dbReference>
<name>A0A4P6P294_9GAMM</name>
<evidence type="ECO:0000313" key="2">
    <source>
        <dbReference type="Proteomes" id="UP000290244"/>
    </source>
</evidence>
<dbReference type="InterPro" id="IPR029058">
    <property type="entry name" value="AB_hydrolase_fold"/>
</dbReference>
<gene>
    <name evidence="1" type="ORF">EMK97_02775</name>
</gene>
<dbReference type="Gene3D" id="3.40.50.1820">
    <property type="entry name" value="alpha/beta hydrolase"/>
    <property type="match status" value="1"/>
</dbReference>
<accession>A0A4P6P294</accession>
<dbReference type="Proteomes" id="UP000290244">
    <property type="component" value="Chromosome"/>
</dbReference>
<dbReference type="KEGG" id="lsd:EMK97_02775"/>
<dbReference type="AlphaFoldDB" id="A0A4P6P294"/>
<dbReference type="EMBL" id="CP034759">
    <property type="protein sequence ID" value="QBG34738.1"/>
    <property type="molecule type" value="Genomic_DNA"/>
</dbReference>
<reference evidence="1 2" key="1">
    <citation type="submission" date="2018-12" db="EMBL/GenBank/DDBJ databases">
        <title>Complete genome of Litorilituus sediminis.</title>
        <authorList>
            <person name="Liu A."/>
            <person name="Rong J."/>
        </authorList>
    </citation>
    <scope>NUCLEOTIDE SEQUENCE [LARGE SCALE GENOMIC DNA]</scope>
    <source>
        <strain evidence="1 2">JCM 17549</strain>
    </source>
</reference>
<evidence type="ECO:0000313" key="1">
    <source>
        <dbReference type="EMBL" id="QBG34738.1"/>
    </source>
</evidence>
<proteinExistence type="predicted"/>
<dbReference type="OrthoDB" id="9784036at2"/>
<organism evidence="1 2">
    <name type="scientific">Litorilituus sediminis</name>
    <dbReference type="NCBI Taxonomy" id="718192"/>
    <lineage>
        <taxon>Bacteria</taxon>
        <taxon>Pseudomonadati</taxon>
        <taxon>Pseudomonadota</taxon>
        <taxon>Gammaproteobacteria</taxon>
        <taxon>Alteromonadales</taxon>
        <taxon>Colwelliaceae</taxon>
        <taxon>Litorilituus</taxon>
    </lineage>
</organism>